<dbReference type="SUPFAM" id="SSF52540">
    <property type="entry name" value="P-loop containing nucleoside triphosphate hydrolases"/>
    <property type="match status" value="1"/>
</dbReference>
<feature type="region of interest" description="Disordered" evidence="3">
    <location>
        <begin position="1110"/>
        <end position="1134"/>
    </location>
</feature>
<dbReference type="InterPro" id="IPR001611">
    <property type="entry name" value="Leu-rich_rpt"/>
</dbReference>
<dbReference type="SMART" id="SM00968">
    <property type="entry name" value="SMC_hinge"/>
    <property type="match status" value="1"/>
</dbReference>
<evidence type="ECO:0000256" key="2">
    <source>
        <dbReference type="SAM" id="Coils"/>
    </source>
</evidence>
<dbReference type="OrthoDB" id="7699491at2759"/>
<proteinExistence type="predicted"/>
<sequence>MRLKQVTLINFKSYKGETKVFIDDGTTMIVGRNGAGKSNFLQAIDFVFGSRHAHLSRSSRPRLINDSGDRASIEVVLHDDDGLFGSGELVIKREFDVQLDRFYVNGSRFQKSEMIVLLEVMGFSRPTPYHANSTIQLKELILSNAIERLNATLNYLGLSISLTVSFIRKLLPNTKEWGTNMSLFDELVKDQNSQEIREEMARHQTFSSLSKMKSALRFKISCIRKESWTNLMEVELNTASLKGQSAQALHSLKKAIASCKTALEKAESEALSEKILLDGYMQGKELIAKNLESLNLSINEIKSQVEIEELNISVDDTVEVSRSVPARIEELENLVRIEQTAVKEISEKLCEQEQNRNDLLLMLNCNEQCSSLHEKTRWIDNTVKKLKKTYDENVETVKMYERRKKAVKNSINECENNIKLLDNEKNAFLNTHKELTSMRLRLGEMQVELHNLNSQEKVILNEMGVLMNSLKSKKTELNCKIGSSTMNGMLSVKLVLDTWVSTDHVFANGCYGTVLDNIECSDALNTALEAAVGNRLFSQIVDTDVIGTAVLREMKSKELSGEVVFLPLNRITPHESPRVSIDGAELFISQLSYSDNIHAAISYLFGRILLCRNLEIATKVAKEYRCVCVTIQGDRVVGGGPMTGGYVDSNAASRTQYQAYHSLQASYAEKNEVLLTKRNEISCLKASIDSVVSFIQREEIKILKGDQNVSQRILIDRLDILKKNEIHWTEQIKTKERDNVLLLKKQKTLEQLFREDLSGSRAQRQLEGFNRTALDLEKELKKRRASSDLMMSEVSLLRTNESCSRRRKDWKVAGVSKCKAALQKLDEYRTKEKLLSSRSRAADQDIARASANLSSHHQKISELKAELQTLKNPELVRGLSEFSLEELQRRLTDLTRELEEVSGGLKLTSRALLLEVEKVNLKDDFCSSKDDLMALFPLQNILHPWVRRHVSKSLEYVCNLFENFFGMIVHDGRGALRIQNSVEDPVLGIDGIDLELVLGGRNRLPLELSTGQKMSATLAIVFALMECQRPCFCVLDEMDQALSKERLEGLSLAICDSVLQGHQFLITSHNTFLVSRGQHHFAVEFKRGGSGIQPVSSTEALSVTESVGVVPRRPSNSLTSSQSTVQSSPRQSPFVHCELS</sequence>
<dbReference type="Gene3D" id="3.40.50.300">
    <property type="entry name" value="P-loop containing nucleotide triphosphate hydrolases"/>
    <property type="match status" value="2"/>
</dbReference>
<dbReference type="GO" id="GO:0051276">
    <property type="term" value="P:chromosome organization"/>
    <property type="evidence" value="ECO:0007669"/>
    <property type="project" value="InterPro"/>
</dbReference>
<reference evidence="5" key="1">
    <citation type="journal article" date="2021" name="Mol. Ecol. Resour.">
        <title>Apolygus lucorum genome provides insights into omnivorousness and mesophyll feeding.</title>
        <authorList>
            <person name="Liu Y."/>
            <person name="Liu H."/>
            <person name="Wang H."/>
            <person name="Huang T."/>
            <person name="Liu B."/>
            <person name="Yang B."/>
            <person name="Yin L."/>
            <person name="Li B."/>
            <person name="Zhang Y."/>
            <person name="Zhang S."/>
            <person name="Jiang F."/>
            <person name="Zhang X."/>
            <person name="Ren Y."/>
            <person name="Wang B."/>
            <person name="Wang S."/>
            <person name="Lu Y."/>
            <person name="Wu K."/>
            <person name="Fan W."/>
            <person name="Wang G."/>
        </authorList>
    </citation>
    <scope>NUCLEOTIDE SEQUENCE</scope>
    <source>
        <strain evidence="5">12Hb</strain>
    </source>
</reference>
<dbReference type="PROSITE" id="PS51450">
    <property type="entry name" value="LRR"/>
    <property type="match status" value="1"/>
</dbReference>
<dbReference type="Pfam" id="PF02463">
    <property type="entry name" value="SMC_N"/>
    <property type="match status" value="1"/>
</dbReference>
<dbReference type="GO" id="GO:0005694">
    <property type="term" value="C:chromosome"/>
    <property type="evidence" value="ECO:0007669"/>
    <property type="project" value="InterPro"/>
</dbReference>
<dbReference type="InterPro" id="IPR027417">
    <property type="entry name" value="P-loop_NTPase"/>
</dbReference>
<gene>
    <name evidence="5" type="ORF">GE061_009331</name>
</gene>
<dbReference type="EMBL" id="WIXP02000002">
    <property type="protein sequence ID" value="KAF6214588.1"/>
    <property type="molecule type" value="Genomic_DNA"/>
</dbReference>
<organism evidence="5 6">
    <name type="scientific">Apolygus lucorum</name>
    <name type="common">Small green plant bug</name>
    <name type="synonym">Lygocoris lucorum</name>
    <dbReference type="NCBI Taxonomy" id="248454"/>
    <lineage>
        <taxon>Eukaryota</taxon>
        <taxon>Metazoa</taxon>
        <taxon>Ecdysozoa</taxon>
        <taxon>Arthropoda</taxon>
        <taxon>Hexapoda</taxon>
        <taxon>Insecta</taxon>
        <taxon>Pterygota</taxon>
        <taxon>Neoptera</taxon>
        <taxon>Paraneoptera</taxon>
        <taxon>Hemiptera</taxon>
        <taxon>Heteroptera</taxon>
        <taxon>Panheteroptera</taxon>
        <taxon>Cimicomorpha</taxon>
        <taxon>Miridae</taxon>
        <taxon>Mirini</taxon>
        <taxon>Apolygus</taxon>
    </lineage>
</organism>
<dbReference type="PANTHER" id="PTHR43977">
    <property type="entry name" value="STRUCTURAL MAINTENANCE OF CHROMOSOMES PROTEIN 3"/>
    <property type="match status" value="1"/>
</dbReference>
<feature type="domain" description="SMC hinge" evidence="4">
    <location>
        <begin position="508"/>
        <end position="621"/>
    </location>
</feature>
<feature type="coiled-coil region" evidence="2">
    <location>
        <begin position="846"/>
        <end position="904"/>
    </location>
</feature>
<dbReference type="InterPro" id="IPR036277">
    <property type="entry name" value="SMC_hinge_sf"/>
</dbReference>
<name>A0A8S9Y1Z7_APOLU</name>
<accession>A0A8S9Y1Z7</accession>
<feature type="coiled-coil region" evidence="2">
    <location>
        <begin position="383"/>
        <end position="431"/>
    </location>
</feature>
<dbReference type="GO" id="GO:0005524">
    <property type="term" value="F:ATP binding"/>
    <property type="evidence" value="ECO:0007669"/>
    <property type="project" value="InterPro"/>
</dbReference>
<evidence type="ECO:0000313" key="5">
    <source>
        <dbReference type="EMBL" id="KAF6214588.1"/>
    </source>
</evidence>
<feature type="compositionally biased region" description="Low complexity" evidence="3">
    <location>
        <begin position="1112"/>
        <end position="1133"/>
    </location>
</feature>
<dbReference type="InterPro" id="IPR003395">
    <property type="entry name" value="RecF/RecN/SMC_N"/>
</dbReference>
<dbReference type="Gene3D" id="3.30.70.1620">
    <property type="match status" value="1"/>
</dbReference>
<feature type="coiled-coil region" evidence="2">
    <location>
        <begin position="249"/>
        <end position="348"/>
    </location>
</feature>
<comment type="caution">
    <text evidence="5">The sequence shown here is derived from an EMBL/GenBank/DDBJ whole genome shotgun (WGS) entry which is preliminary data.</text>
</comment>
<evidence type="ECO:0000256" key="1">
    <source>
        <dbReference type="ARBA" id="ARBA00023054"/>
    </source>
</evidence>
<dbReference type="SUPFAM" id="SSF75553">
    <property type="entry name" value="Smc hinge domain"/>
    <property type="match status" value="1"/>
</dbReference>
<evidence type="ECO:0000259" key="4">
    <source>
        <dbReference type="SMART" id="SM00968"/>
    </source>
</evidence>
<dbReference type="InterPro" id="IPR010935">
    <property type="entry name" value="SMC_hinge"/>
</dbReference>
<keyword evidence="1 2" id="KW-0175">Coiled coil</keyword>
<evidence type="ECO:0000256" key="3">
    <source>
        <dbReference type="SAM" id="MobiDB-lite"/>
    </source>
</evidence>
<dbReference type="Gene3D" id="1.20.1060.20">
    <property type="match status" value="1"/>
</dbReference>
<protein>
    <recommendedName>
        <fullName evidence="4">SMC hinge domain-containing protein</fullName>
    </recommendedName>
</protein>
<dbReference type="Pfam" id="PF06470">
    <property type="entry name" value="SMC_hinge"/>
    <property type="match status" value="1"/>
</dbReference>
<evidence type="ECO:0000313" key="6">
    <source>
        <dbReference type="Proteomes" id="UP000466442"/>
    </source>
</evidence>
<keyword evidence="6" id="KW-1185">Reference proteome</keyword>
<dbReference type="Proteomes" id="UP000466442">
    <property type="component" value="Unassembled WGS sequence"/>
</dbReference>
<dbReference type="AlphaFoldDB" id="A0A8S9Y1Z7"/>